<dbReference type="RefSeq" id="WP_255035454.1">
    <property type="nucleotide sequence ID" value="NZ_RJUF01000002.1"/>
</dbReference>
<reference evidence="1 2" key="1">
    <citation type="submission" date="2018-11" db="EMBL/GenBank/DDBJ databases">
        <title>Novel bacteria species description.</title>
        <authorList>
            <person name="Han J.-H."/>
        </authorList>
    </citation>
    <scope>NUCLEOTIDE SEQUENCE [LARGE SCALE GENOMIC DNA]</scope>
    <source>
        <strain evidence="1 2">KCTC23259</strain>
    </source>
</reference>
<dbReference type="SUPFAM" id="SSF51197">
    <property type="entry name" value="Clavaminate synthase-like"/>
    <property type="match status" value="1"/>
</dbReference>
<keyword evidence="2" id="KW-1185">Reference proteome</keyword>
<dbReference type="Gene3D" id="2.60.120.620">
    <property type="entry name" value="q2cbj1_9rhob like domain"/>
    <property type="match status" value="1"/>
</dbReference>
<dbReference type="EMBL" id="RJUF01000002">
    <property type="protein sequence ID" value="MCP9761713.1"/>
    <property type="molecule type" value="Genomic_DNA"/>
</dbReference>
<proteinExistence type="predicted"/>
<dbReference type="AlphaFoldDB" id="A0AAE3GYQ9"/>
<name>A0AAE3GYQ9_9BACT</name>
<evidence type="ECO:0000313" key="2">
    <source>
        <dbReference type="Proteomes" id="UP001204144"/>
    </source>
</evidence>
<sequence>MPTTDFAINGKTYAVSIDGCPEFRTGKDIVLSNADTDIVYNQPWYKKGYTSERFLSNEEFAYLKTGLTASVKKIITEELGLDTEGFTLEKYHHFVSENQDHYKVVSRTRDLFSADFNFPIEEMIPKFEKLLGFSLTDMDPKLKEKLHIIVRINRPKSNDYNPPHKDIYEEVDKNDYIPPFVNLWIPIAGVTENSSLPMVPGSHQLSEAEIVRTYDGGVVEGNTYRVRMIKEWGGSHDLERAEVKDGEVLFFSSHLIHGMAINAEEDLTRVALEFRLFKA</sequence>
<dbReference type="Pfam" id="PF05721">
    <property type="entry name" value="PhyH"/>
    <property type="match status" value="1"/>
</dbReference>
<protein>
    <submittedName>
        <fullName evidence="1">Phytanoyl-CoA dioxygenase</fullName>
    </submittedName>
</protein>
<dbReference type="InterPro" id="IPR008775">
    <property type="entry name" value="Phytyl_CoA_dOase-like"/>
</dbReference>
<dbReference type="GO" id="GO:0016706">
    <property type="term" value="F:2-oxoglutarate-dependent dioxygenase activity"/>
    <property type="evidence" value="ECO:0007669"/>
    <property type="project" value="UniProtKB-ARBA"/>
</dbReference>
<organism evidence="1 2">
    <name type="scientific">Lacihabitans soyangensis</name>
    <dbReference type="NCBI Taxonomy" id="869394"/>
    <lineage>
        <taxon>Bacteria</taxon>
        <taxon>Pseudomonadati</taxon>
        <taxon>Bacteroidota</taxon>
        <taxon>Cytophagia</taxon>
        <taxon>Cytophagales</taxon>
        <taxon>Leadbetterellaceae</taxon>
        <taxon>Lacihabitans</taxon>
    </lineage>
</organism>
<dbReference type="Proteomes" id="UP001204144">
    <property type="component" value="Unassembled WGS sequence"/>
</dbReference>
<accession>A0AAE3GYQ9</accession>
<evidence type="ECO:0000313" key="1">
    <source>
        <dbReference type="EMBL" id="MCP9761713.1"/>
    </source>
</evidence>
<comment type="caution">
    <text evidence="1">The sequence shown here is derived from an EMBL/GenBank/DDBJ whole genome shotgun (WGS) entry which is preliminary data.</text>
</comment>
<keyword evidence="1" id="KW-0560">Oxidoreductase</keyword>
<gene>
    <name evidence="1" type="ORF">EGI31_02015</name>
</gene>
<keyword evidence="1" id="KW-0223">Dioxygenase</keyword>